<dbReference type="AlphaFoldDB" id="A0A5B7DIN9"/>
<dbReference type="EMBL" id="VSRR010000971">
    <property type="protein sequence ID" value="MPC21402.1"/>
    <property type="molecule type" value="Genomic_DNA"/>
</dbReference>
<protein>
    <submittedName>
        <fullName evidence="2">Uncharacterized protein</fullName>
    </submittedName>
</protein>
<dbReference type="Proteomes" id="UP000324222">
    <property type="component" value="Unassembled WGS sequence"/>
</dbReference>
<proteinExistence type="predicted"/>
<gene>
    <name evidence="2" type="ORF">E2C01_014388</name>
</gene>
<accession>A0A5B7DIN9</accession>
<reference evidence="2 3" key="1">
    <citation type="submission" date="2019-05" db="EMBL/GenBank/DDBJ databases">
        <title>Another draft genome of Portunus trituberculatus and its Hox gene families provides insights of decapod evolution.</title>
        <authorList>
            <person name="Jeong J.-H."/>
            <person name="Song I."/>
            <person name="Kim S."/>
            <person name="Choi T."/>
            <person name="Kim D."/>
            <person name="Ryu S."/>
            <person name="Kim W."/>
        </authorList>
    </citation>
    <scope>NUCLEOTIDE SEQUENCE [LARGE SCALE GENOMIC DNA]</scope>
    <source>
        <tissue evidence="2">Muscle</tissue>
    </source>
</reference>
<keyword evidence="1" id="KW-0812">Transmembrane</keyword>
<organism evidence="2 3">
    <name type="scientific">Portunus trituberculatus</name>
    <name type="common">Swimming crab</name>
    <name type="synonym">Neptunus trituberculatus</name>
    <dbReference type="NCBI Taxonomy" id="210409"/>
    <lineage>
        <taxon>Eukaryota</taxon>
        <taxon>Metazoa</taxon>
        <taxon>Ecdysozoa</taxon>
        <taxon>Arthropoda</taxon>
        <taxon>Crustacea</taxon>
        <taxon>Multicrustacea</taxon>
        <taxon>Malacostraca</taxon>
        <taxon>Eumalacostraca</taxon>
        <taxon>Eucarida</taxon>
        <taxon>Decapoda</taxon>
        <taxon>Pleocyemata</taxon>
        <taxon>Brachyura</taxon>
        <taxon>Eubrachyura</taxon>
        <taxon>Portunoidea</taxon>
        <taxon>Portunidae</taxon>
        <taxon>Portuninae</taxon>
        <taxon>Portunus</taxon>
    </lineage>
</organism>
<evidence type="ECO:0000313" key="2">
    <source>
        <dbReference type="EMBL" id="MPC21402.1"/>
    </source>
</evidence>
<evidence type="ECO:0000256" key="1">
    <source>
        <dbReference type="SAM" id="Phobius"/>
    </source>
</evidence>
<keyword evidence="1" id="KW-0472">Membrane</keyword>
<name>A0A5B7DIN9_PORTR</name>
<comment type="caution">
    <text evidence="2">The sequence shown here is derived from an EMBL/GenBank/DDBJ whole genome shotgun (WGS) entry which is preliminary data.</text>
</comment>
<keyword evidence="1" id="KW-1133">Transmembrane helix</keyword>
<feature type="transmembrane region" description="Helical" evidence="1">
    <location>
        <begin position="6"/>
        <end position="29"/>
    </location>
</feature>
<keyword evidence="3" id="KW-1185">Reference proteome</keyword>
<evidence type="ECO:0000313" key="3">
    <source>
        <dbReference type="Proteomes" id="UP000324222"/>
    </source>
</evidence>
<sequence>MEGDLLPSLVLVVVVVVVVLMAAVVPFVVDVTRSVPCTWVSESCMCCFENAQQMVFGAMQGVGGDGRFGILDEMNDGIYWRECETF</sequence>